<gene>
    <name evidence="3" type="ORF">GE061_010698</name>
</gene>
<evidence type="ECO:0000313" key="3">
    <source>
        <dbReference type="EMBL" id="KAF6212985.1"/>
    </source>
</evidence>
<dbReference type="AlphaFoldDB" id="A0A8S9XZF8"/>
<keyword evidence="4" id="KW-1185">Reference proteome</keyword>
<proteinExistence type="predicted"/>
<feature type="signal peptide" evidence="2">
    <location>
        <begin position="1"/>
        <end position="16"/>
    </location>
</feature>
<dbReference type="EMBL" id="WIXP02000003">
    <property type="protein sequence ID" value="KAF6212985.1"/>
    <property type="molecule type" value="Genomic_DNA"/>
</dbReference>
<dbReference type="CDD" id="cd00042">
    <property type="entry name" value="CY"/>
    <property type="match status" value="1"/>
</dbReference>
<dbReference type="Proteomes" id="UP000466442">
    <property type="component" value="Unassembled WGS sequence"/>
</dbReference>
<dbReference type="GO" id="GO:0004869">
    <property type="term" value="F:cysteine-type endopeptidase inhibitor activity"/>
    <property type="evidence" value="ECO:0007669"/>
    <property type="project" value="InterPro"/>
</dbReference>
<protein>
    <submittedName>
        <fullName evidence="3">Uncharacterized protein</fullName>
    </submittedName>
</protein>
<feature type="region of interest" description="Disordered" evidence="1">
    <location>
        <begin position="350"/>
        <end position="430"/>
    </location>
</feature>
<feature type="chain" id="PRO_5035932402" evidence="2">
    <location>
        <begin position="17"/>
        <end position="754"/>
    </location>
</feature>
<evidence type="ECO:0000256" key="2">
    <source>
        <dbReference type="SAM" id="SignalP"/>
    </source>
</evidence>
<evidence type="ECO:0000256" key="1">
    <source>
        <dbReference type="SAM" id="MobiDB-lite"/>
    </source>
</evidence>
<keyword evidence="2" id="KW-0732">Signal</keyword>
<name>A0A8S9XZF8_APOLU</name>
<feature type="compositionally biased region" description="Low complexity" evidence="1">
    <location>
        <begin position="403"/>
        <end position="419"/>
    </location>
</feature>
<dbReference type="InterPro" id="IPR000010">
    <property type="entry name" value="Cystatin_dom"/>
</dbReference>
<feature type="compositionally biased region" description="Basic and acidic residues" evidence="1">
    <location>
        <begin position="420"/>
        <end position="430"/>
    </location>
</feature>
<reference evidence="3" key="1">
    <citation type="journal article" date="2021" name="Mol. Ecol. Resour.">
        <title>Apolygus lucorum genome provides insights into omnivorousness and mesophyll feeding.</title>
        <authorList>
            <person name="Liu Y."/>
            <person name="Liu H."/>
            <person name="Wang H."/>
            <person name="Huang T."/>
            <person name="Liu B."/>
            <person name="Yang B."/>
            <person name="Yin L."/>
            <person name="Li B."/>
            <person name="Zhang Y."/>
            <person name="Zhang S."/>
            <person name="Jiang F."/>
            <person name="Zhang X."/>
            <person name="Ren Y."/>
            <person name="Wang B."/>
            <person name="Wang S."/>
            <person name="Lu Y."/>
            <person name="Wu K."/>
            <person name="Fan W."/>
            <person name="Wang G."/>
        </authorList>
    </citation>
    <scope>NUCLEOTIDE SEQUENCE</scope>
    <source>
        <strain evidence="3">12Hb</strain>
    </source>
</reference>
<accession>A0A8S9XZF8</accession>
<organism evidence="3 4">
    <name type="scientific">Apolygus lucorum</name>
    <name type="common">Small green plant bug</name>
    <name type="synonym">Lygocoris lucorum</name>
    <dbReference type="NCBI Taxonomy" id="248454"/>
    <lineage>
        <taxon>Eukaryota</taxon>
        <taxon>Metazoa</taxon>
        <taxon>Ecdysozoa</taxon>
        <taxon>Arthropoda</taxon>
        <taxon>Hexapoda</taxon>
        <taxon>Insecta</taxon>
        <taxon>Pterygota</taxon>
        <taxon>Neoptera</taxon>
        <taxon>Paraneoptera</taxon>
        <taxon>Hemiptera</taxon>
        <taxon>Heteroptera</taxon>
        <taxon>Panheteroptera</taxon>
        <taxon>Cimicomorpha</taxon>
        <taxon>Miridae</taxon>
        <taxon>Mirini</taxon>
        <taxon>Apolygus</taxon>
    </lineage>
</organism>
<evidence type="ECO:0000313" key="4">
    <source>
        <dbReference type="Proteomes" id="UP000466442"/>
    </source>
</evidence>
<sequence>MMKLSLLVGIAACVGFAPTGMEAGRAGGGFRLEITPELMKELKHFLAETGHKDVIPVKIISAIKTVVKGAYYHFTFVNSKKETSCVGFAPTGLEAGIPGGKNPLKITPELMKELKHFLAETGYKDVIPVKILSATKQAFKQKLTCRRFTALIVVAELNRMSASEVKELLASWQLPEEVIDLIIGEGYDSIDLIRCLTPEEVATNVVHFPKAVFKTLYCKGWRSKFLPEGPPTTSQPTETVLTLIHGESRTITTKDLECPPTEIDDSSTRSRGDLLKTNRVFRLLKDSHSPALVKKALSGGQLSRAEATRLVHLWTDFCSKSSEAAGEKRWKTSYTQLQLWAEEIVECFPSESGPRTPGAERPRTPHPSGKLFNRYNNYSRQQRAKHLQEGSPCSESDAGDTADQFSQESDSSRQSASGSRDNRKRSDYRQRRLEKELENTLQNLEEIKNLVDKNPAVGEIRSADISSLSDNNRLPPSLLSAWSDSTSLRHQWLQGGAPIEEYLDYFPLLRDGKAGPILVESDGIEAYNYEVGKLRKILQDYSTAVTLAARQKAEEVGDSSCVKTKIHILLDLYDKTVGNQRFDYILLLLPYIFKPGQTESGTHRTRVTALDAARYFVHRVADEAELTEFEEGRIEHLKQSIRKQHNNYSEEQIDACVGFAPTGMEAAVTGGPHRLKITPELMKELKHFLAETGHKHVIPVKILSATKQVIKGAIYDFTFVDSKKETCNFTWFLMIRGRIRTENGGCSKTYYAPH</sequence>
<comment type="caution">
    <text evidence="3">The sequence shown here is derived from an EMBL/GenBank/DDBJ whole genome shotgun (WGS) entry which is preliminary data.</text>
</comment>